<gene>
    <name evidence="2" type="ORF">NOI20_01450</name>
</gene>
<reference evidence="2" key="1">
    <citation type="submission" date="2022-07" db="EMBL/GenBank/DDBJ databases">
        <authorList>
            <person name="Otstavnykh N."/>
            <person name="Isaeva M."/>
            <person name="Bystritskaya E."/>
        </authorList>
    </citation>
    <scope>NUCLEOTIDE SEQUENCE</scope>
    <source>
        <strain evidence="2">10Alg 79</strain>
    </source>
</reference>
<accession>A0AAJ1X2X8</accession>
<comment type="caution">
    <text evidence="2">The sequence shown here is derived from an EMBL/GenBank/DDBJ whole genome shotgun (WGS) entry which is preliminary data.</text>
</comment>
<feature type="chain" id="PRO_5042619015" description="Lysozyme inhibitor" evidence="1">
    <location>
        <begin position="20"/>
        <end position="117"/>
    </location>
</feature>
<dbReference type="RefSeq" id="WP_317624388.1">
    <property type="nucleotide sequence ID" value="NZ_JANFFA010000001.1"/>
</dbReference>
<evidence type="ECO:0008006" key="4">
    <source>
        <dbReference type="Google" id="ProtNLM"/>
    </source>
</evidence>
<dbReference type="EMBL" id="JANFFA010000001">
    <property type="protein sequence ID" value="MDQ2092768.1"/>
    <property type="molecule type" value="Genomic_DNA"/>
</dbReference>
<dbReference type="AlphaFoldDB" id="A0AAJ1X2X8"/>
<keyword evidence="1" id="KW-0732">Signal</keyword>
<protein>
    <recommendedName>
        <fullName evidence="4">Lysozyme inhibitor</fullName>
    </recommendedName>
</protein>
<name>A0AAJ1X2X8_9RHOB</name>
<evidence type="ECO:0000313" key="3">
    <source>
        <dbReference type="Proteomes" id="UP001227162"/>
    </source>
</evidence>
<evidence type="ECO:0000313" key="2">
    <source>
        <dbReference type="EMBL" id="MDQ2092768.1"/>
    </source>
</evidence>
<dbReference type="Proteomes" id="UP001227162">
    <property type="component" value="Unassembled WGS sequence"/>
</dbReference>
<evidence type="ECO:0000256" key="1">
    <source>
        <dbReference type="SAM" id="SignalP"/>
    </source>
</evidence>
<feature type="signal peptide" evidence="1">
    <location>
        <begin position="1"/>
        <end position="19"/>
    </location>
</feature>
<keyword evidence="3" id="KW-1185">Reference proteome</keyword>
<organism evidence="2 3">
    <name type="scientific">Rhodalgimonas zhirmunskyi</name>
    <dbReference type="NCBI Taxonomy" id="2964767"/>
    <lineage>
        <taxon>Bacteria</taxon>
        <taxon>Pseudomonadati</taxon>
        <taxon>Pseudomonadota</taxon>
        <taxon>Alphaproteobacteria</taxon>
        <taxon>Rhodobacterales</taxon>
        <taxon>Roseobacteraceae</taxon>
        <taxon>Rhodalgimonas</taxon>
    </lineage>
</organism>
<sequence>MMRLALIPLLATLPLAAQAEEAAFTCRFTAECYEQEACGESTFTLTADLANERIATEFGDLIVVAVKREPGIKTLFATGEGAEYLMSVTPQGARLSSQLNKGPEVLTYFGACEGAFE</sequence>
<proteinExistence type="predicted"/>
<reference evidence="2" key="2">
    <citation type="submission" date="2023-04" db="EMBL/GenBank/DDBJ databases">
        <title>'Rhodoalgimonas zhirmunskyi' gen. nov., isolated from a red alga.</title>
        <authorList>
            <person name="Nedashkovskaya O.I."/>
            <person name="Otstavnykh N.Y."/>
            <person name="Bystritskaya E.P."/>
            <person name="Balabanova L.A."/>
            <person name="Isaeva M.P."/>
        </authorList>
    </citation>
    <scope>NUCLEOTIDE SEQUENCE</scope>
    <source>
        <strain evidence="2">10Alg 79</strain>
    </source>
</reference>